<evidence type="ECO:0000313" key="3">
    <source>
        <dbReference type="Proteomes" id="UP000315471"/>
    </source>
</evidence>
<organism evidence="2 3">
    <name type="scientific">Novipirellula aureliae</name>
    <dbReference type="NCBI Taxonomy" id="2527966"/>
    <lineage>
        <taxon>Bacteria</taxon>
        <taxon>Pseudomonadati</taxon>
        <taxon>Planctomycetota</taxon>
        <taxon>Planctomycetia</taxon>
        <taxon>Pirellulales</taxon>
        <taxon>Pirellulaceae</taxon>
        <taxon>Novipirellula</taxon>
    </lineage>
</organism>
<reference evidence="2 3" key="1">
    <citation type="submission" date="2019-02" db="EMBL/GenBank/DDBJ databases">
        <title>Deep-cultivation of Planctomycetes and their phenomic and genomic characterization uncovers novel biology.</title>
        <authorList>
            <person name="Wiegand S."/>
            <person name="Jogler M."/>
            <person name="Boedeker C."/>
            <person name="Pinto D."/>
            <person name="Vollmers J."/>
            <person name="Rivas-Marin E."/>
            <person name="Kohn T."/>
            <person name="Peeters S.H."/>
            <person name="Heuer A."/>
            <person name="Rast P."/>
            <person name="Oberbeckmann S."/>
            <person name="Bunk B."/>
            <person name="Jeske O."/>
            <person name="Meyerdierks A."/>
            <person name="Storesund J.E."/>
            <person name="Kallscheuer N."/>
            <person name="Luecker S."/>
            <person name="Lage O.M."/>
            <person name="Pohl T."/>
            <person name="Merkel B.J."/>
            <person name="Hornburger P."/>
            <person name="Mueller R.-W."/>
            <person name="Bruemmer F."/>
            <person name="Labrenz M."/>
            <person name="Spormann A.M."/>
            <person name="Op Den Camp H."/>
            <person name="Overmann J."/>
            <person name="Amann R."/>
            <person name="Jetten M.S.M."/>
            <person name="Mascher T."/>
            <person name="Medema M.H."/>
            <person name="Devos D.P."/>
            <person name="Kaster A.-K."/>
            <person name="Ovreas L."/>
            <person name="Rohde M."/>
            <person name="Galperin M.Y."/>
            <person name="Jogler C."/>
        </authorList>
    </citation>
    <scope>NUCLEOTIDE SEQUENCE [LARGE SCALE GENOMIC DNA]</scope>
    <source>
        <strain evidence="2 3">Q31b</strain>
    </source>
</reference>
<gene>
    <name evidence="2" type="ORF">Q31b_24520</name>
</gene>
<proteinExistence type="predicted"/>
<dbReference type="AlphaFoldDB" id="A0A5C6E189"/>
<feature type="compositionally biased region" description="Polar residues" evidence="1">
    <location>
        <begin position="35"/>
        <end position="57"/>
    </location>
</feature>
<dbReference type="Proteomes" id="UP000315471">
    <property type="component" value="Unassembled WGS sequence"/>
</dbReference>
<keyword evidence="3" id="KW-1185">Reference proteome</keyword>
<sequence length="91" mass="9815">MPIGTMADCTRDRPVTSKPKTLAITPANWWGTGTPRFSSNGPQKLSQPVRQQLSQGNELGRIPTKWHRLLACDGPTAGFQPVIAQPSGTGF</sequence>
<name>A0A5C6E189_9BACT</name>
<protein>
    <submittedName>
        <fullName evidence="2">Uncharacterized protein</fullName>
    </submittedName>
</protein>
<dbReference type="EMBL" id="SJPY01000003">
    <property type="protein sequence ID" value="TWU43413.1"/>
    <property type="molecule type" value="Genomic_DNA"/>
</dbReference>
<evidence type="ECO:0000256" key="1">
    <source>
        <dbReference type="SAM" id="MobiDB-lite"/>
    </source>
</evidence>
<evidence type="ECO:0000313" key="2">
    <source>
        <dbReference type="EMBL" id="TWU43413.1"/>
    </source>
</evidence>
<feature type="region of interest" description="Disordered" evidence="1">
    <location>
        <begin position="26"/>
        <end position="58"/>
    </location>
</feature>
<accession>A0A5C6E189</accession>
<comment type="caution">
    <text evidence="2">The sequence shown here is derived from an EMBL/GenBank/DDBJ whole genome shotgun (WGS) entry which is preliminary data.</text>
</comment>